<dbReference type="SMART" id="SM00028">
    <property type="entry name" value="TPR"/>
    <property type="match status" value="3"/>
</dbReference>
<name>A0A949SXW4_9PAST</name>
<accession>A0A949SXW4</accession>
<evidence type="ECO:0000313" key="3">
    <source>
        <dbReference type="EMBL" id="MBV6546084.1"/>
    </source>
</evidence>
<proteinExistence type="predicted"/>
<dbReference type="OrthoDB" id="9814042at2"/>
<sequence>MAFAKFFRNLTACMLALWLTGCTSQSSEQEQVKFNRSEAVTARIKLAIAYLEQNDFPKAKQNIDKALEHDNQDYLPHSVLAYYYQQIGENAKAQETFKTAISLSEKLSETKQPRPDVLNNYGAFLCKQGEFDNAYQKFEQALQSQERYYNQADTLENIALCAHQQHNQTKQNDAVAQLEKLEPKRANNLKVLLK</sequence>
<feature type="repeat" description="TPR" evidence="1">
    <location>
        <begin position="115"/>
        <end position="148"/>
    </location>
</feature>
<dbReference type="NCBIfam" id="TIGR02521">
    <property type="entry name" value="type_IV_pilW"/>
    <property type="match status" value="1"/>
</dbReference>
<comment type="caution">
    <text evidence="3">The sequence shown here is derived from an EMBL/GenBank/DDBJ whole genome shotgun (WGS) entry which is preliminary data.</text>
</comment>
<evidence type="ECO:0000313" key="5">
    <source>
        <dbReference type="Proteomes" id="UP001196379"/>
    </source>
</evidence>
<keyword evidence="1" id="KW-0802">TPR repeat</keyword>
<dbReference type="InterPro" id="IPR019734">
    <property type="entry name" value="TPR_rpt"/>
</dbReference>
<dbReference type="InterPro" id="IPR011990">
    <property type="entry name" value="TPR-like_helical_dom_sf"/>
</dbReference>
<dbReference type="InterPro" id="IPR013360">
    <property type="entry name" value="Pilus_4_PilW"/>
</dbReference>
<evidence type="ECO:0000313" key="2">
    <source>
        <dbReference type="EMBL" id="MBV6531368.1"/>
    </source>
</evidence>
<reference evidence="3 5" key="1">
    <citation type="journal article" date="2021" name="Mol. Ecol.">
        <title>Polar bear-adapted Ursidibacter maritimus are remarkably conserved after generations in captivity.</title>
        <authorList>
            <person name="Espinosa-Gongora C."/>
            <person name="Hansen M.J."/>
            <person name="Bertelsen M.F."/>
            <person name="Bojesen A.M."/>
        </authorList>
    </citation>
    <scope>NUCLEOTIDE SEQUENCE</scope>
    <source>
        <strain evidence="3">Pb43105x</strain>
        <strain evidence="2 5">Pb43106</strain>
    </source>
</reference>
<dbReference type="PROSITE" id="PS50005">
    <property type="entry name" value="TPR"/>
    <property type="match status" value="2"/>
</dbReference>
<evidence type="ECO:0000256" key="1">
    <source>
        <dbReference type="PROSITE-ProRule" id="PRU00339"/>
    </source>
</evidence>
<dbReference type="EMBL" id="JABULY010000002">
    <property type="protein sequence ID" value="MBV6531368.1"/>
    <property type="molecule type" value="Genomic_DNA"/>
</dbReference>
<dbReference type="GeneID" id="65547869"/>
<dbReference type="PROSITE" id="PS51257">
    <property type="entry name" value="PROKAR_LIPOPROTEIN"/>
    <property type="match status" value="1"/>
</dbReference>
<dbReference type="Gene3D" id="1.25.40.10">
    <property type="entry name" value="Tetratricopeptide repeat domain"/>
    <property type="match status" value="1"/>
</dbReference>
<organism evidence="3 4">
    <name type="scientific">Ursidibacter maritimus</name>
    <dbReference type="NCBI Taxonomy" id="1331689"/>
    <lineage>
        <taxon>Bacteria</taxon>
        <taxon>Pseudomonadati</taxon>
        <taxon>Pseudomonadota</taxon>
        <taxon>Gammaproteobacteria</taxon>
        <taxon>Pasteurellales</taxon>
        <taxon>Pasteurellaceae</taxon>
        <taxon>Ursidibacter</taxon>
    </lineage>
</organism>
<gene>
    <name evidence="3" type="primary">pilW</name>
    <name evidence="2" type="ORF">HT657_04305</name>
    <name evidence="3" type="ORF">HT672_02035</name>
</gene>
<feature type="repeat" description="TPR" evidence="1">
    <location>
        <begin position="40"/>
        <end position="73"/>
    </location>
</feature>
<dbReference type="Proteomes" id="UP000732858">
    <property type="component" value="Unassembled WGS sequence"/>
</dbReference>
<keyword evidence="5" id="KW-1185">Reference proteome</keyword>
<dbReference type="EMBL" id="JABUMC010000002">
    <property type="protein sequence ID" value="MBV6546084.1"/>
    <property type="molecule type" value="Genomic_DNA"/>
</dbReference>
<dbReference type="Proteomes" id="UP001196379">
    <property type="component" value="Unassembled WGS sequence"/>
</dbReference>
<dbReference type="RefSeq" id="WP_157402126.1">
    <property type="nucleotide sequence ID" value="NZ_JABULY010000002.1"/>
</dbReference>
<dbReference type="SUPFAM" id="SSF48452">
    <property type="entry name" value="TPR-like"/>
    <property type="match status" value="1"/>
</dbReference>
<dbReference type="Pfam" id="PF04733">
    <property type="entry name" value="Coatomer_E"/>
    <property type="match status" value="1"/>
</dbReference>
<evidence type="ECO:0000313" key="4">
    <source>
        <dbReference type="Proteomes" id="UP000732858"/>
    </source>
</evidence>
<protein>
    <submittedName>
        <fullName evidence="3">Type IV pilus biogenesis/stability protein PilW</fullName>
    </submittedName>
</protein>
<dbReference type="AlphaFoldDB" id="A0A949SXW4"/>